<dbReference type="Gene3D" id="1.10.510.10">
    <property type="entry name" value="Transferase(Phosphotransferase) domain 1"/>
    <property type="match status" value="1"/>
</dbReference>
<keyword evidence="4" id="KW-0418">Kinase</keyword>
<comment type="caution">
    <text evidence="7">The sequence shown here is derived from an EMBL/GenBank/DDBJ whole genome shotgun (WGS) entry which is preliminary data.</text>
</comment>
<dbReference type="Proteomes" id="UP000663844">
    <property type="component" value="Unassembled WGS sequence"/>
</dbReference>
<proteinExistence type="predicted"/>
<evidence type="ECO:0000256" key="5">
    <source>
        <dbReference type="ARBA" id="ARBA00022840"/>
    </source>
</evidence>
<dbReference type="InterPro" id="IPR000719">
    <property type="entry name" value="Prot_kinase_dom"/>
</dbReference>
<keyword evidence="5" id="KW-0067">ATP-binding</keyword>
<dbReference type="PANTHER" id="PTHR24342">
    <property type="entry name" value="SERINE/THREONINE-PROTEIN KINASE 17"/>
    <property type="match status" value="1"/>
</dbReference>
<evidence type="ECO:0000259" key="6">
    <source>
        <dbReference type="PROSITE" id="PS50011"/>
    </source>
</evidence>
<name>A0A820LCW6_9BILA</name>
<feature type="domain" description="Protein kinase" evidence="6">
    <location>
        <begin position="1"/>
        <end position="102"/>
    </location>
</feature>
<keyword evidence="3" id="KW-0547">Nucleotide-binding</keyword>
<dbReference type="GO" id="GO:0005634">
    <property type="term" value="C:nucleus"/>
    <property type="evidence" value="ECO:0007669"/>
    <property type="project" value="TreeGrafter"/>
</dbReference>
<evidence type="ECO:0000256" key="1">
    <source>
        <dbReference type="ARBA" id="ARBA00022527"/>
    </source>
</evidence>
<reference evidence="7" key="1">
    <citation type="submission" date="2021-02" db="EMBL/GenBank/DDBJ databases">
        <authorList>
            <person name="Nowell W R."/>
        </authorList>
    </citation>
    <scope>NUCLEOTIDE SEQUENCE</scope>
</reference>
<organism evidence="7 8">
    <name type="scientific">Adineta steineri</name>
    <dbReference type="NCBI Taxonomy" id="433720"/>
    <lineage>
        <taxon>Eukaryota</taxon>
        <taxon>Metazoa</taxon>
        <taxon>Spiralia</taxon>
        <taxon>Gnathifera</taxon>
        <taxon>Rotifera</taxon>
        <taxon>Eurotatoria</taxon>
        <taxon>Bdelloidea</taxon>
        <taxon>Adinetida</taxon>
        <taxon>Adinetidae</taxon>
        <taxon>Adineta</taxon>
    </lineage>
</organism>
<feature type="non-terminal residue" evidence="7">
    <location>
        <position position="150"/>
    </location>
</feature>
<dbReference type="InterPro" id="IPR011009">
    <property type="entry name" value="Kinase-like_dom_sf"/>
</dbReference>
<accession>A0A820LCW6</accession>
<dbReference type="EMBL" id="CAJOAZ010021205">
    <property type="protein sequence ID" value="CAF4353627.1"/>
    <property type="molecule type" value="Genomic_DNA"/>
</dbReference>
<keyword evidence="1" id="KW-0723">Serine/threonine-protein kinase</keyword>
<evidence type="ECO:0000256" key="2">
    <source>
        <dbReference type="ARBA" id="ARBA00022679"/>
    </source>
</evidence>
<dbReference type="GO" id="GO:0043065">
    <property type="term" value="P:positive regulation of apoptotic process"/>
    <property type="evidence" value="ECO:0007669"/>
    <property type="project" value="TreeGrafter"/>
</dbReference>
<dbReference type="GO" id="GO:0035556">
    <property type="term" value="P:intracellular signal transduction"/>
    <property type="evidence" value="ECO:0007669"/>
    <property type="project" value="TreeGrafter"/>
</dbReference>
<evidence type="ECO:0000313" key="7">
    <source>
        <dbReference type="EMBL" id="CAF4353627.1"/>
    </source>
</evidence>
<dbReference type="AlphaFoldDB" id="A0A820LCW6"/>
<gene>
    <name evidence="7" type="ORF">OXD698_LOCUS48914</name>
</gene>
<dbReference type="Pfam" id="PF00069">
    <property type="entry name" value="Pkinase"/>
    <property type="match status" value="1"/>
</dbReference>
<dbReference type="PROSITE" id="PS50011">
    <property type="entry name" value="PROTEIN_KINASE_DOM"/>
    <property type="match status" value="1"/>
</dbReference>
<evidence type="ECO:0000256" key="4">
    <source>
        <dbReference type="ARBA" id="ARBA00022777"/>
    </source>
</evidence>
<dbReference type="GO" id="GO:0004674">
    <property type="term" value="F:protein serine/threonine kinase activity"/>
    <property type="evidence" value="ECO:0007669"/>
    <property type="project" value="UniProtKB-KW"/>
</dbReference>
<sequence length="150" mass="17296">NKENIQPNKEYTAPEVLQDEPCGVQADVWSIGALTATLLSGFSPFVGENNEEIIQNVTFVRWDTNEFYDDVTQEAVIFVQQCLKKSPKNRLTIPACIEHKWLSLASGATNRRENAIFLTEKLRRFAHDFRQRCRSHTEIQQDTIIEISKR</sequence>
<dbReference type="GO" id="GO:0005524">
    <property type="term" value="F:ATP binding"/>
    <property type="evidence" value="ECO:0007669"/>
    <property type="project" value="UniProtKB-KW"/>
</dbReference>
<dbReference type="SUPFAM" id="SSF56112">
    <property type="entry name" value="Protein kinase-like (PK-like)"/>
    <property type="match status" value="1"/>
</dbReference>
<dbReference type="PANTHER" id="PTHR24342:SF14">
    <property type="entry name" value="DEATH-ASSOCIATED PROTEIN KINASE DAPK-1"/>
    <property type="match status" value="1"/>
</dbReference>
<keyword evidence="2" id="KW-0808">Transferase</keyword>
<evidence type="ECO:0000256" key="3">
    <source>
        <dbReference type="ARBA" id="ARBA00022741"/>
    </source>
</evidence>
<evidence type="ECO:0000313" key="8">
    <source>
        <dbReference type="Proteomes" id="UP000663844"/>
    </source>
</evidence>
<protein>
    <recommendedName>
        <fullName evidence="6">Protein kinase domain-containing protein</fullName>
    </recommendedName>
</protein>